<evidence type="ECO:0000256" key="4">
    <source>
        <dbReference type="ARBA" id="ARBA00022695"/>
    </source>
</evidence>
<dbReference type="GO" id="GO:0003887">
    <property type="term" value="F:DNA-directed DNA polymerase activity"/>
    <property type="evidence" value="ECO:0007669"/>
    <property type="project" value="UniProtKB-KW"/>
</dbReference>
<dbReference type="Gene3D" id="3.40.50.300">
    <property type="entry name" value="P-loop containing nucleotide triphosphate hydrolases"/>
    <property type="match status" value="1"/>
</dbReference>
<dbReference type="InterPro" id="IPR048466">
    <property type="entry name" value="DNA_pol3_delta-like_C"/>
</dbReference>
<keyword evidence="6" id="KW-0239">DNA-directed DNA polymerase</keyword>
<dbReference type="PANTHER" id="PTHR34388:SF1">
    <property type="entry name" value="DNA POLYMERASE III SUBUNIT DELTA"/>
    <property type="match status" value="1"/>
</dbReference>
<protein>
    <recommendedName>
        <fullName evidence="2">DNA polymerase III subunit delta</fullName>
        <ecNumber evidence="1">2.7.7.7</ecNumber>
    </recommendedName>
</protein>
<dbReference type="PANTHER" id="PTHR34388">
    <property type="entry name" value="DNA POLYMERASE III SUBUNIT DELTA"/>
    <property type="match status" value="1"/>
</dbReference>
<comment type="similarity">
    <text evidence="7">Belongs to the DNA polymerase HolA subunit family.</text>
</comment>
<gene>
    <name evidence="11" type="primary">holA</name>
    <name evidence="11" type="ORF">ENR64_25385</name>
</gene>
<dbReference type="InterPro" id="IPR010372">
    <property type="entry name" value="DNA_pol3_delta_N"/>
</dbReference>
<dbReference type="SUPFAM" id="SSF52540">
    <property type="entry name" value="P-loop containing nucleoside triphosphate hydrolases"/>
    <property type="match status" value="1"/>
</dbReference>
<dbReference type="InterPro" id="IPR005790">
    <property type="entry name" value="DNA_polIII_delta"/>
</dbReference>
<dbReference type="Gene3D" id="1.10.8.60">
    <property type="match status" value="1"/>
</dbReference>
<dbReference type="InterPro" id="IPR027417">
    <property type="entry name" value="P-loop_NTPase"/>
</dbReference>
<sequence length="328" mass="36343">MSIFVYWGDDEFAIAQAVLAIRQKAIDPSWEGFNYEKINSDQPDAVTYALNQAMTPPFGAGNRLVWLAETSVCQRCPEGVLAELERSLPQIPETSVLLLTCAGKPDGRLKSTKLLQQYGEVREFAVIPPWKTELLVKQVQQTAQSLGVKLTKTAIEQLAEAVGSNTRQLYSELEKLRLYAGANQKPLDEATVAQLVTTTSQSTIQLAAAIRQGHAAIALDLVADLLRQNEPALMIARSLITQFRTWAWVKLLLETGERDERAIAEMAEIGNPKRIYFLKQEVGHLSATNLLQTLPILLELDAGLKSGSDELMILQTKVIELCQVCRAR</sequence>
<evidence type="ECO:0000256" key="2">
    <source>
        <dbReference type="ARBA" id="ARBA00017703"/>
    </source>
</evidence>
<dbReference type="GO" id="GO:0006261">
    <property type="term" value="P:DNA-templated DNA replication"/>
    <property type="evidence" value="ECO:0007669"/>
    <property type="project" value="TreeGrafter"/>
</dbReference>
<feature type="domain" description="DNA polymerase III delta N-terminal" evidence="9">
    <location>
        <begin position="4"/>
        <end position="119"/>
    </location>
</feature>
<keyword evidence="5" id="KW-0235">DNA replication</keyword>
<dbReference type="SUPFAM" id="SSF48019">
    <property type="entry name" value="post-AAA+ oligomerization domain-like"/>
    <property type="match status" value="1"/>
</dbReference>
<dbReference type="GO" id="GO:0003677">
    <property type="term" value="F:DNA binding"/>
    <property type="evidence" value="ECO:0007669"/>
    <property type="project" value="InterPro"/>
</dbReference>
<comment type="catalytic activity">
    <reaction evidence="8">
        <text>DNA(n) + a 2'-deoxyribonucleoside 5'-triphosphate = DNA(n+1) + diphosphate</text>
        <dbReference type="Rhea" id="RHEA:22508"/>
        <dbReference type="Rhea" id="RHEA-COMP:17339"/>
        <dbReference type="Rhea" id="RHEA-COMP:17340"/>
        <dbReference type="ChEBI" id="CHEBI:33019"/>
        <dbReference type="ChEBI" id="CHEBI:61560"/>
        <dbReference type="ChEBI" id="CHEBI:173112"/>
        <dbReference type="EC" id="2.7.7.7"/>
    </reaction>
</comment>
<comment type="caution">
    <text evidence="11">The sequence shown here is derived from an EMBL/GenBank/DDBJ whole genome shotgun (WGS) entry which is preliminary data.</text>
</comment>
<evidence type="ECO:0000256" key="1">
    <source>
        <dbReference type="ARBA" id="ARBA00012417"/>
    </source>
</evidence>
<dbReference type="Pfam" id="PF21694">
    <property type="entry name" value="DNA_pol3_delta_C"/>
    <property type="match status" value="1"/>
</dbReference>
<evidence type="ECO:0000256" key="6">
    <source>
        <dbReference type="ARBA" id="ARBA00022932"/>
    </source>
</evidence>
<accession>A0A7C3KIV2</accession>
<dbReference type="NCBIfam" id="TIGR01128">
    <property type="entry name" value="holA"/>
    <property type="match status" value="1"/>
</dbReference>
<evidence type="ECO:0000259" key="10">
    <source>
        <dbReference type="Pfam" id="PF21694"/>
    </source>
</evidence>
<keyword evidence="4 11" id="KW-0548">Nucleotidyltransferase</keyword>
<evidence type="ECO:0000313" key="11">
    <source>
        <dbReference type="EMBL" id="HFN01028.1"/>
    </source>
</evidence>
<dbReference type="InterPro" id="IPR008921">
    <property type="entry name" value="DNA_pol3_clamp-load_cplx_C"/>
</dbReference>
<dbReference type="EC" id="2.7.7.7" evidence="1"/>
<evidence type="ECO:0000256" key="3">
    <source>
        <dbReference type="ARBA" id="ARBA00022679"/>
    </source>
</evidence>
<evidence type="ECO:0000256" key="5">
    <source>
        <dbReference type="ARBA" id="ARBA00022705"/>
    </source>
</evidence>
<dbReference type="Gene3D" id="1.20.272.10">
    <property type="match status" value="1"/>
</dbReference>
<feature type="domain" description="DNA polymerase III delta subunit-like C-terminal" evidence="10">
    <location>
        <begin position="202"/>
        <end position="314"/>
    </location>
</feature>
<proteinExistence type="inferred from homology"/>
<dbReference type="Pfam" id="PF06144">
    <property type="entry name" value="DNA_pol3_delta"/>
    <property type="match status" value="1"/>
</dbReference>
<reference evidence="11" key="1">
    <citation type="journal article" date="2020" name="mSystems">
        <title>Genome- and Community-Level Interaction Insights into Carbon Utilization and Element Cycling Functions of Hydrothermarchaeota in Hydrothermal Sediment.</title>
        <authorList>
            <person name="Zhou Z."/>
            <person name="Liu Y."/>
            <person name="Xu W."/>
            <person name="Pan J."/>
            <person name="Luo Z.H."/>
            <person name="Li M."/>
        </authorList>
    </citation>
    <scope>NUCLEOTIDE SEQUENCE [LARGE SCALE GENOMIC DNA]</scope>
    <source>
        <strain evidence="11">SpSt-418</strain>
    </source>
</reference>
<dbReference type="AlphaFoldDB" id="A0A7C3KIV2"/>
<evidence type="ECO:0000256" key="8">
    <source>
        <dbReference type="ARBA" id="ARBA00049244"/>
    </source>
</evidence>
<name>A0A7C3KIV2_9CYAN</name>
<dbReference type="EMBL" id="DSRU01000361">
    <property type="protein sequence ID" value="HFN01028.1"/>
    <property type="molecule type" value="Genomic_DNA"/>
</dbReference>
<organism evidence="11">
    <name type="scientific">Oscillatoriales cyanobacterium SpSt-418</name>
    <dbReference type="NCBI Taxonomy" id="2282169"/>
    <lineage>
        <taxon>Bacteria</taxon>
        <taxon>Bacillati</taxon>
        <taxon>Cyanobacteriota</taxon>
        <taxon>Cyanophyceae</taxon>
        <taxon>Oscillatoriophycideae</taxon>
        <taxon>Oscillatoriales</taxon>
    </lineage>
</organism>
<evidence type="ECO:0000256" key="7">
    <source>
        <dbReference type="ARBA" id="ARBA00034754"/>
    </source>
</evidence>
<dbReference type="GO" id="GO:0009360">
    <property type="term" value="C:DNA polymerase III complex"/>
    <property type="evidence" value="ECO:0007669"/>
    <property type="project" value="InterPro"/>
</dbReference>
<keyword evidence="3 11" id="KW-0808">Transferase</keyword>
<evidence type="ECO:0000259" key="9">
    <source>
        <dbReference type="Pfam" id="PF06144"/>
    </source>
</evidence>